<organism evidence="1 2">
    <name type="scientific">Leucocoprinus leucothites</name>
    <dbReference type="NCBI Taxonomy" id="201217"/>
    <lineage>
        <taxon>Eukaryota</taxon>
        <taxon>Fungi</taxon>
        <taxon>Dikarya</taxon>
        <taxon>Basidiomycota</taxon>
        <taxon>Agaricomycotina</taxon>
        <taxon>Agaricomycetes</taxon>
        <taxon>Agaricomycetidae</taxon>
        <taxon>Agaricales</taxon>
        <taxon>Agaricineae</taxon>
        <taxon>Agaricaceae</taxon>
        <taxon>Leucocoprinus</taxon>
    </lineage>
</organism>
<keyword evidence="2" id="KW-1185">Reference proteome</keyword>
<reference evidence="1 2" key="1">
    <citation type="journal article" date="2020" name="ISME J.">
        <title>Uncovering the hidden diversity of litter-decomposition mechanisms in mushroom-forming fungi.</title>
        <authorList>
            <person name="Floudas D."/>
            <person name="Bentzer J."/>
            <person name="Ahren D."/>
            <person name="Johansson T."/>
            <person name="Persson P."/>
            <person name="Tunlid A."/>
        </authorList>
    </citation>
    <scope>NUCLEOTIDE SEQUENCE [LARGE SCALE GENOMIC DNA]</scope>
    <source>
        <strain evidence="1 2">CBS 146.42</strain>
    </source>
</reference>
<comment type="caution">
    <text evidence="1">The sequence shown here is derived from an EMBL/GenBank/DDBJ whole genome shotgun (WGS) entry which is preliminary data.</text>
</comment>
<evidence type="ECO:0000313" key="2">
    <source>
        <dbReference type="Proteomes" id="UP000559027"/>
    </source>
</evidence>
<evidence type="ECO:0000313" key="1">
    <source>
        <dbReference type="EMBL" id="KAF5352479.1"/>
    </source>
</evidence>
<gene>
    <name evidence="1" type="ORF">D9756_006256</name>
</gene>
<dbReference type="AlphaFoldDB" id="A0A8H5D3K5"/>
<dbReference type="OrthoDB" id="2942377at2759"/>
<accession>A0A8H5D3K5</accession>
<proteinExistence type="predicted"/>
<name>A0A8H5D3K5_9AGAR</name>
<dbReference type="EMBL" id="JAACJO010000011">
    <property type="protein sequence ID" value="KAF5352479.1"/>
    <property type="molecule type" value="Genomic_DNA"/>
</dbReference>
<dbReference type="Proteomes" id="UP000559027">
    <property type="component" value="Unassembled WGS sequence"/>
</dbReference>
<sequence>MVHAALYSHLRLHLAVLMKALRATIRPLSLARNVTTSAVCWYRPIPHLYKPLRSPYTWPARLWFRPEGTPRSKWKGVFYFAIASLFAVKLRDAVVLARKVVAVVQLVEYQRVDAKISSYDLLSPQELASYISDFLYNTRQVSRAERERFKRDMELVLATIPETHGFLQTEFEKIHDLLTKDSGLSPLEIELVLQRIMGDLGSQINRLCQESLELGIKEAREEKSNRDDVYTSLE</sequence>
<protein>
    <submittedName>
        <fullName evidence="1">Uncharacterized protein</fullName>
    </submittedName>
</protein>